<evidence type="ECO:0000313" key="2">
    <source>
        <dbReference type="EMBL" id="WOV83857.1"/>
    </source>
</evidence>
<keyword evidence="1" id="KW-0812">Transmembrane</keyword>
<keyword evidence="1" id="KW-1133">Transmembrane helix</keyword>
<dbReference type="EMBL" id="CP116341">
    <property type="protein sequence ID" value="WOV83857.1"/>
    <property type="molecule type" value="Genomic_DNA"/>
</dbReference>
<dbReference type="Proteomes" id="UP001303532">
    <property type="component" value="Chromosome"/>
</dbReference>
<feature type="transmembrane region" description="Helical" evidence="1">
    <location>
        <begin position="46"/>
        <end position="66"/>
    </location>
</feature>
<feature type="transmembrane region" description="Helical" evidence="1">
    <location>
        <begin position="9"/>
        <end position="26"/>
    </location>
</feature>
<evidence type="ECO:0008006" key="4">
    <source>
        <dbReference type="Google" id="ProtNLM"/>
    </source>
</evidence>
<sequence>MDRRIRNGALYGLMISLSLGLFFANYKHLTLEDGVEMKEYLPVYEYVISVLRYGAMGTLIGMFIGWRMSKAEYEGPKTYYGEVFLGVIFLTLGMTALSYLLGG</sequence>
<keyword evidence="1" id="KW-0472">Membrane</keyword>
<dbReference type="RefSeq" id="WP_323691544.1">
    <property type="nucleotide sequence ID" value="NZ_CP116341.1"/>
</dbReference>
<evidence type="ECO:0000313" key="3">
    <source>
        <dbReference type="Proteomes" id="UP001303532"/>
    </source>
</evidence>
<organism evidence="2 3">
    <name type="scientific">Sporosarcina jeotgali</name>
    <dbReference type="NCBI Taxonomy" id="3020056"/>
    <lineage>
        <taxon>Bacteria</taxon>
        <taxon>Bacillati</taxon>
        <taxon>Bacillota</taxon>
        <taxon>Bacilli</taxon>
        <taxon>Bacillales</taxon>
        <taxon>Caryophanaceae</taxon>
        <taxon>Sporosarcina</taxon>
    </lineage>
</organism>
<reference evidence="2 3" key="1">
    <citation type="submission" date="2023-01" db="EMBL/GenBank/DDBJ databases">
        <title>Sporosarcina sp. nov., isolated from Korean tranditional fermented seafood 'Jeotgal'.</title>
        <authorList>
            <person name="Yang A.-I."/>
        </authorList>
    </citation>
    <scope>NUCLEOTIDE SEQUENCE [LARGE SCALE GENOMIC DNA]</scope>
    <source>
        <strain evidence="2 3">B2O-1</strain>
    </source>
</reference>
<protein>
    <recommendedName>
        <fullName evidence="4">DUF4134 domain-containing protein</fullName>
    </recommendedName>
</protein>
<gene>
    <name evidence="2" type="ORF">PGH26_13385</name>
</gene>
<proteinExistence type="predicted"/>
<keyword evidence="3" id="KW-1185">Reference proteome</keyword>
<feature type="transmembrane region" description="Helical" evidence="1">
    <location>
        <begin position="78"/>
        <end position="101"/>
    </location>
</feature>
<evidence type="ECO:0000256" key="1">
    <source>
        <dbReference type="SAM" id="Phobius"/>
    </source>
</evidence>
<name>A0ABZ0KTU9_9BACL</name>
<accession>A0ABZ0KTU9</accession>